<dbReference type="PANTHER" id="PTHR30383">
    <property type="entry name" value="THIOESTERASE 1/PROTEASE 1/LYSOPHOSPHOLIPASE L1"/>
    <property type="match status" value="1"/>
</dbReference>
<feature type="domain" description="SGNH hydrolase-type esterase" evidence="2">
    <location>
        <begin position="48"/>
        <end position="227"/>
    </location>
</feature>
<dbReference type="CDD" id="cd01833">
    <property type="entry name" value="XynB_like"/>
    <property type="match status" value="1"/>
</dbReference>
<proteinExistence type="predicted"/>
<sequence length="279" mass="29593">MIIPSLKTLLMALATPLANQGITTDNVGNGGKTVAALSNGVALRIMPLGASITYGQASTDGNGYRSSLRDAIAKLGNQVNMVGSRQHGSMKDNEVEGWPGYKIHEVHAKARTAVPAYKPNVVLINAGTNDATGNVNLSTAGDKMGAMIDEVFAASPRAVVILSTLIINTVPATEARVAIINDQFRGLAKRMRDAGKRVILVDMHDASKGPIPSDMFDTTHPTDVGYRKMANIWYQGIVEASSLKWIQAPEPVGSVPDSGVAMATEVKKKVGKRVEVFEA</sequence>
<keyword evidence="1" id="KW-0732">Signal</keyword>
<accession>A0A8S8ZJE3</accession>
<dbReference type="GO" id="GO:0004622">
    <property type="term" value="F:phosphatidylcholine lysophospholipase activity"/>
    <property type="evidence" value="ECO:0007669"/>
    <property type="project" value="TreeGrafter"/>
</dbReference>
<dbReference type="VEuPathDB" id="FungiDB:SMAC_01069"/>
<evidence type="ECO:0000259" key="2">
    <source>
        <dbReference type="Pfam" id="PF13472"/>
    </source>
</evidence>
<evidence type="ECO:0000313" key="3">
    <source>
        <dbReference type="EMBL" id="KAA8629358.1"/>
    </source>
</evidence>
<protein>
    <recommendedName>
        <fullName evidence="2">SGNH hydrolase-type esterase domain-containing protein</fullName>
    </recommendedName>
</protein>
<dbReference type="PANTHER" id="PTHR30383:SF31">
    <property type="entry name" value="SGNH HYDROLASE-TYPE ESTERASE DOMAIN-CONTAINING PROTEIN-RELATED"/>
    <property type="match status" value="1"/>
</dbReference>
<name>A0A8S8ZJE3_SORMA</name>
<dbReference type="InterPro" id="IPR036514">
    <property type="entry name" value="SGNH_hydro_sf"/>
</dbReference>
<dbReference type="Gene3D" id="3.40.50.1110">
    <property type="entry name" value="SGNH hydrolase"/>
    <property type="match status" value="1"/>
</dbReference>
<dbReference type="OMA" id="THPNDVG"/>
<dbReference type="Pfam" id="PF13472">
    <property type="entry name" value="Lipase_GDSL_2"/>
    <property type="match status" value="1"/>
</dbReference>
<dbReference type="EMBL" id="NMPR01000139">
    <property type="protein sequence ID" value="KAA8629358.1"/>
    <property type="molecule type" value="Genomic_DNA"/>
</dbReference>
<dbReference type="InterPro" id="IPR013830">
    <property type="entry name" value="SGNH_hydro"/>
</dbReference>
<dbReference type="InterPro" id="IPR051532">
    <property type="entry name" value="Ester_Hydrolysis_Enzymes"/>
</dbReference>
<evidence type="ECO:0000256" key="1">
    <source>
        <dbReference type="SAM" id="SignalP"/>
    </source>
</evidence>
<dbReference type="AlphaFoldDB" id="A0A8S8ZJE3"/>
<feature type="chain" id="PRO_5035947145" description="SGNH hydrolase-type esterase domain-containing protein" evidence="1">
    <location>
        <begin position="22"/>
        <end position="279"/>
    </location>
</feature>
<reference evidence="3 4" key="1">
    <citation type="submission" date="2017-07" db="EMBL/GenBank/DDBJ databases">
        <title>Genome sequence of the Sordaria macrospora wild type strain R19027.</title>
        <authorList>
            <person name="Nowrousian M."/>
            <person name="Teichert I."/>
            <person name="Kueck U."/>
        </authorList>
    </citation>
    <scope>NUCLEOTIDE SEQUENCE [LARGE SCALE GENOMIC DNA]</scope>
    <source>
        <strain evidence="3 4">R19027</strain>
        <tissue evidence="3">Mycelium</tissue>
    </source>
</reference>
<feature type="signal peptide" evidence="1">
    <location>
        <begin position="1"/>
        <end position="21"/>
    </location>
</feature>
<organism evidence="3 4">
    <name type="scientific">Sordaria macrospora</name>
    <dbReference type="NCBI Taxonomy" id="5147"/>
    <lineage>
        <taxon>Eukaryota</taxon>
        <taxon>Fungi</taxon>
        <taxon>Dikarya</taxon>
        <taxon>Ascomycota</taxon>
        <taxon>Pezizomycotina</taxon>
        <taxon>Sordariomycetes</taxon>
        <taxon>Sordariomycetidae</taxon>
        <taxon>Sordariales</taxon>
        <taxon>Sordariaceae</taxon>
        <taxon>Sordaria</taxon>
    </lineage>
</organism>
<dbReference type="SUPFAM" id="SSF52266">
    <property type="entry name" value="SGNH hydrolase"/>
    <property type="match status" value="1"/>
</dbReference>
<dbReference type="FunFam" id="3.40.50.1110:FF:000020">
    <property type="entry name" value="Esterase, putative (AFU_orthologue AFUA_1G03170)"/>
    <property type="match status" value="1"/>
</dbReference>
<gene>
    <name evidence="3" type="ORF">SMACR_01069</name>
</gene>
<comment type="caution">
    <text evidence="3">The sequence shown here is derived from an EMBL/GenBank/DDBJ whole genome shotgun (WGS) entry which is preliminary data.</text>
</comment>
<dbReference type="Proteomes" id="UP000433876">
    <property type="component" value="Unassembled WGS sequence"/>
</dbReference>
<evidence type="ECO:0000313" key="4">
    <source>
        <dbReference type="Proteomes" id="UP000433876"/>
    </source>
</evidence>